<dbReference type="SUPFAM" id="SSF50965">
    <property type="entry name" value="Galactose oxidase, central domain"/>
    <property type="match status" value="1"/>
</dbReference>
<gene>
    <name evidence="3" type="ORF">FN846DRAFT_630910</name>
</gene>
<dbReference type="OrthoDB" id="5352000at2759"/>
<keyword evidence="2" id="KW-1133">Transmembrane helix</keyword>
<dbReference type="Gene3D" id="2.120.10.80">
    <property type="entry name" value="Kelch-type beta propeller"/>
    <property type="match status" value="1"/>
</dbReference>
<name>A0A5J5F0Q0_9PEZI</name>
<feature type="compositionally biased region" description="Low complexity" evidence="1">
    <location>
        <begin position="250"/>
        <end position="259"/>
    </location>
</feature>
<comment type="caution">
    <text evidence="3">The sequence shown here is derived from an EMBL/GenBank/DDBJ whole genome shotgun (WGS) entry which is preliminary data.</text>
</comment>
<feature type="compositionally biased region" description="Polar residues" evidence="1">
    <location>
        <begin position="659"/>
        <end position="670"/>
    </location>
</feature>
<dbReference type="AlphaFoldDB" id="A0A5J5F0Q0"/>
<evidence type="ECO:0000313" key="4">
    <source>
        <dbReference type="Proteomes" id="UP000326924"/>
    </source>
</evidence>
<dbReference type="InterPro" id="IPR011043">
    <property type="entry name" value="Gal_Oxase/kelch_b-propeller"/>
</dbReference>
<dbReference type="InParanoid" id="A0A5J5F0Q0"/>
<feature type="transmembrane region" description="Helical" evidence="2">
    <location>
        <begin position="382"/>
        <end position="403"/>
    </location>
</feature>
<evidence type="ECO:0000313" key="3">
    <source>
        <dbReference type="EMBL" id="KAA8909216.1"/>
    </source>
</evidence>
<sequence>MSIPLPKKPLGTHCSALNNNTLYTFSEDAFQSLELKNGSKWKTLPLNVGTKGAACVLAGRGTPDESLYIVGGSTTNTQDVPANGFMGLQKWTFSTRTWENISLPQAVTFNLTGHGASYIESTGRIIVFAGTQYPTVDVASANTFLIQAAAPYEVISMPAQKALLAPIVLPWGTDGALIVGGDTTNTALSTYTTTAGWGGLDLSLTKGLPARGSAWASLMGGDDGSRVLMTFDLTTSPATVETKRVKDATTTKNKRATAASPAVSTESQLTESNWPAYNGTGAPKDKRSGTAMAYDGDMVVISGGNDEEPLLLFDARKNEWVSAQSVLNPSSHSFSVLSTSGSASSATAMQTAPASSSTASDPAVVGASSKGSGHHLNTLQTLFVVLGSILGACFILGCAYFFLRKRRIASDRQRNQLNGDGGGRDRMSFQDRGASFMKEAGGSINSISPLGYRRDQNDSWLNVQRQASKRNPVSKSYNDTNFQTGPQIHRINGQGVVVHPGQSTSVTAPGDRGLSGEIYGKEARGSGWSRYFSDSSATNLVVSPPRAYSGAHSSVYTDLSTSQGERAPNPYLYNAGPGVAAGGGSIMGVPSIQRAGSNGILLAEPRRYEPHERRDSNITLSSIGGDSYSSGIPESLTEKPLWSTLDTEREREQDYRQAIPSSVYPSSNGGDTHRQTEFSMYSSNNSNNNNNNNNNEHGSQHEGVDNLSWLNLRHD</sequence>
<feature type="compositionally biased region" description="Low complexity" evidence="1">
    <location>
        <begin position="682"/>
        <end position="695"/>
    </location>
</feature>
<dbReference type="Proteomes" id="UP000326924">
    <property type="component" value="Unassembled WGS sequence"/>
</dbReference>
<evidence type="ECO:0000256" key="2">
    <source>
        <dbReference type="SAM" id="Phobius"/>
    </source>
</evidence>
<keyword evidence="4" id="KW-1185">Reference proteome</keyword>
<evidence type="ECO:0008006" key="5">
    <source>
        <dbReference type="Google" id="ProtNLM"/>
    </source>
</evidence>
<reference evidence="3 4" key="1">
    <citation type="submission" date="2019-09" db="EMBL/GenBank/DDBJ databases">
        <title>Draft genome of the ectomycorrhizal ascomycete Sphaerosporella brunnea.</title>
        <authorList>
            <consortium name="DOE Joint Genome Institute"/>
            <person name="Benucci G.M."/>
            <person name="Marozzi G."/>
            <person name="Antonielli L."/>
            <person name="Sanchez S."/>
            <person name="Marco P."/>
            <person name="Wang X."/>
            <person name="Falini L.B."/>
            <person name="Barry K."/>
            <person name="Haridas S."/>
            <person name="Lipzen A."/>
            <person name="Labutti K."/>
            <person name="Grigoriev I.V."/>
            <person name="Murat C."/>
            <person name="Martin F."/>
            <person name="Albertini E."/>
            <person name="Donnini D."/>
            <person name="Bonito G."/>
        </authorList>
    </citation>
    <scope>NUCLEOTIDE SEQUENCE [LARGE SCALE GENOMIC DNA]</scope>
    <source>
        <strain evidence="3 4">Sb_GMNB300</strain>
    </source>
</reference>
<feature type="compositionally biased region" description="Basic and acidic residues" evidence="1">
    <location>
        <begin position="605"/>
        <end position="616"/>
    </location>
</feature>
<proteinExistence type="predicted"/>
<organism evidence="3 4">
    <name type="scientific">Sphaerosporella brunnea</name>
    <dbReference type="NCBI Taxonomy" id="1250544"/>
    <lineage>
        <taxon>Eukaryota</taxon>
        <taxon>Fungi</taxon>
        <taxon>Dikarya</taxon>
        <taxon>Ascomycota</taxon>
        <taxon>Pezizomycotina</taxon>
        <taxon>Pezizomycetes</taxon>
        <taxon>Pezizales</taxon>
        <taxon>Pyronemataceae</taxon>
        <taxon>Sphaerosporella</taxon>
    </lineage>
</organism>
<feature type="compositionally biased region" description="Polar residues" evidence="1">
    <location>
        <begin position="262"/>
        <end position="275"/>
    </location>
</feature>
<evidence type="ECO:0000256" key="1">
    <source>
        <dbReference type="SAM" id="MobiDB-lite"/>
    </source>
</evidence>
<keyword evidence="2" id="KW-0472">Membrane</keyword>
<protein>
    <recommendedName>
        <fullName evidence="5">Galactose oxidase</fullName>
    </recommendedName>
</protein>
<feature type="region of interest" description="Disordered" evidence="1">
    <location>
        <begin position="242"/>
        <end position="283"/>
    </location>
</feature>
<feature type="region of interest" description="Disordered" evidence="1">
    <location>
        <begin position="605"/>
        <end position="715"/>
    </location>
</feature>
<dbReference type="EMBL" id="VXIS01000060">
    <property type="protein sequence ID" value="KAA8909216.1"/>
    <property type="molecule type" value="Genomic_DNA"/>
</dbReference>
<keyword evidence="2" id="KW-0812">Transmembrane</keyword>
<feature type="compositionally biased region" description="Low complexity" evidence="1">
    <location>
        <begin position="621"/>
        <end position="632"/>
    </location>
</feature>
<feature type="compositionally biased region" description="Basic and acidic residues" evidence="1">
    <location>
        <begin position="646"/>
        <end position="655"/>
    </location>
</feature>
<accession>A0A5J5F0Q0</accession>
<dbReference type="InterPro" id="IPR015915">
    <property type="entry name" value="Kelch-typ_b-propeller"/>
</dbReference>